<evidence type="ECO:0000256" key="1">
    <source>
        <dbReference type="SAM" id="MobiDB-lite"/>
    </source>
</evidence>
<proteinExistence type="predicted"/>
<organism evidence="2 3">
    <name type="scientific">Mesorhabditis spiculigera</name>
    <dbReference type="NCBI Taxonomy" id="96644"/>
    <lineage>
        <taxon>Eukaryota</taxon>
        <taxon>Metazoa</taxon>
        <taxon>Ecdysozoa</taxon>
        <taxon>Nematoda</taxon>
        <taxon>Chromadorea</taxon>
        <taxon>Rhabditida</taxon>
        <taxon>Rhabditina</taxon>
        <taxon>Rhabditomorpha</taxon>
        <taxon>Rhabditoidea</taxon>
        <taxon>Rhabditidae</taxon>
        <taxon>Mesorhabditinae</taxon>
        <taxon>Mesorhabditis</taxon>
    </lineage>
</organism>
<sequence>MGATTSAVKEQEPPLAPPELQHLQPLALPAAPQQHVQLCAMTQKALNDCVAMWGGRESCMALVDAHRKCLRDKEIKKKKLGSVACLQTYVGENYLVERPLRILSPAASHRSGARRREGRALDRADEVPPDPNISHAPVSRSRHKLLDPPLRQFHEKHSIEPTKPRPDPTISHKLLDRPLRQCREKQNQLPTARPKDTTGHPEPRQIKLQLPQLPEPQAQNELPTARPNDTIEDAHQQKPPMMGRVRDELGTLWKFELLNYFPSK</sequence>
<accession>A0AA36C9P7</accession>
<dbReference type="AlphaFoldDB" id="A0AA36C9P7"/>
<feature type="compositionally biased region" description="Basic and acidic residues" evidence="1">
    <location>
        <begin position="173"/>
        <end position="186"/>
    </location>
</feature>
<comment type="caution">
    <text evidence="2">The sequence shown here is derived from an EMBL/GenBank/DDBJ whole genome shotgun (WGS) entry which is preliminary data.</text>
</comment>
<feature type="compositionally biased region" description="Low complexity" evidence="1">
    <location>
        <begin position="208"/>
        <end position="223"/>
    </location>
</feature>
<feature type="region of interest" description="Disordered" evidence="1">
    <location>
        <begin position="107"/>
        <end position="237"/>
    </location>
</feature>
<evidence type="ECO:0000313" key="3">
    <source>
        <dbReference type="Proteomes" id="UP001177023"/>
    </source>
</evidence>
<dbReference type="EMBL" id="CATQJA010000888">
    <property type="protein sequence ID" value="CAJ0564525.1"/>
    <property type="molecule type" value="Genomic_DNA"/>
</dbReference>
<feature type="compositionally biased region" description="Basic and acidic residues" evidence="1">
    <location>
        <begin position="152"/>
        <end position="166"/>
    </location>
</feature>
<feature type="compositionally biased region" description="Basic and acidic residues" evidence="1">
    <location>
        <begin position="193"/>
        <end position="205"/>
    </location>
</feature>
<name>A0AA36C9P7_9BILA</name>
<protein>
    <submittedName>
        <fullName evidence="2">Uncharacterized protein</fullName>
    </submittedName>
</protein>
<dbReference type="Proteomes" id="UP001177023">
    <property type="component" value="Unassembled WGS sequence"/>
</dbReference>
<keyword evidence="3" id="KW-1185">Reference proteome</keyword>
<feature type="compositionally biased region" description="Basic and acidic residues" evidence="1">
    <location>
        <begin position="114"/>
        <end position="126"/>
    </location>
</feature>
<feature type="non-terminal residue" evidence="2">
    <location>
        <position position="1"/>
    </location>
</feature>
<reference evidence="2" key="1">
    <citation type="submission" date="2023-06" db="EMBL/GenBank/DDBJ databases">
        <authorList>
            <person name="Delattre M."/>
        </authorList>
    </citation>
    <scope>NUCLEOTIDE SEQUENCE</scope>
    <source>
        <strain evidence="2">AF72</strain>
    </source>
</reference>
<gene>
    <name evidence="2" type="ORF">MSPICULIGERA_LOCUS3199</name>
</gene>
<evidence type="ECO:0000313" key="2">
    <source>
        <dbReference type="EMBL" id="CAJ0564525.1"/>
    </source>
</evidence>